<dbReference type="GO" id="GO:0008810">
    <property type="term" value="F:cellulase activity"/>
    <property type="evidence" value="ECO:0007669"/>
    <property type="project" value="UniProtKB-EC"/>
</dbReference>
<proteinExistence type="predicted"/>
<dbReference type="Proteomes" id="UP000070539">
    <property type="component" value="Unassembled WGS sequence"/>
</dbReference>
<dbReference type="SUPFAM" id="SSF55797">
    <property type="entry name" value="PR-1-like"/>
    <property type="match status" value="1"/>
</dbReference>
<evidence type="ECO:0000259" key="2">
    <source>
        <dbReference type="PROSITE" id="PS51272"/>
    </source>
</evidence>
<dbReference type="InterPro" id="IPR029410">
    <property type="entry name" value="CAP_assoc"/>
</dbReference>
<dbReference type="Pfam" id="PF00395">
    <property type="entry name" value="SLH"/>
    <property type="match status" value="2"/>
</dbReference>
<evidence type="ECO:0000256" key="1">
    <source>
        <dbReference type="ARBA" id="ARBA00022737"/>
    </source>
</evidence>
<gene>
    <name evidence="3" type="ORF">CLNEO_17690</name>
</gene>
<dbReference type="OrthoDB" id="1698780at2"/>
<evidence type="ECO:0000313" key="3">
    <source>
        <dbReference type="EMBL" id="KXL52747.1"/>
    </source>
</evidence>
<dbReference type="AlphaFoldDB" id="A0A136WE01"/>
<dbReference type="PROSITE" id="PS51272">
    <property type="entry name" value="SLH"/>
    <property type="match status" value="1"/>
</dbReference>
<dbReference type="Pfam" id="PF00188">
    <property type="entry name" value="CAP"/>
    <property type="match status" value="1"/>
</dbReference>
<feature type="domain" description="SLH" evidence="2">
    <location>
        <begin position="78"/>
        <end position="141"/>
    </location>
</feature>
<keyword evidence="4" id="KW-1185">Reference proteome</keyword>
<dbReference type="CDD" id="cd05379">
    <property type="entry name" value="CAP_bacterial"/>
    <property type="match status" value="1"/>
</dbReference>
<protein>
    <submittedName>
        <fullName evidence="3">Endoglucanase</fullName>
        <ecNumber evidence="3">3.2.1.4</ecNumber>
    </submittedName>
</protein>
<dbReference type="InterPro" id="IPR014044">
    <property type="entry name" value="CAP_dom"/>
</dbReference>
<dbReference type="EC" id="3.2.1.4" evidence="3"/>
<sequence>MKRLITVILALLMIMGTAFPVFGSVATNAEPWATASLELAYNQGLITDEDLLDAKRTITRLEFCRIVVLLYEKTKGEKLTVKNKSPFTDCDDTSVILAYEAGIISGTEPTKFEPNKSLTREQLAIMLNRMLNAWGITLTTGAEQYAFNDISNLMKPSIEVINKIKFSGILVGDDDGKFYPMRALTFQEAVIGMEKAYHYAEKNFSFGSKIDVPVEENPVDTTEENLENEVPVEAPVEEGQIPTGDSIKSKYDYQTVYINDKAVSLATTSKQLTEDWGQPDRIDTTVFGLKRYVYVGGYDNYFFVTLKDDKVIQIFVPTKHFSYLGTDGDGTSADIKQMNYISLVEHSGIIETDTTYASFPLDYEGTIRGILLQSREFAYGNNVRSGLTVAERKVVELELLDLIQVKRKEQGLPLLTEVEKLSKVALAHSTDMVGKDYFSYTGSDGSSPFTRILAEKISFTSASEVIAKPMGDVTNVYQQWIRTAAQFRSLLDPTADSVGIGVIQRGKYLYVTVDFCGGTVVNN</sequence>
<organism evidence="3 4">
    <name type="scientific">Anaerotignum neopropionicum</name>
    <dbReference type="NCBI Taxonomy" id="36847"/>
    <lineage>
        <taxon>Bacteria</taxon>
        <taxon>Bacillati</taxon>
        <taxon>Bacillota</taxon>
        <taxon>Clostridia</taxon>
        <taxon>Lachnospirales</taxon>
        <taxon>Anaerotignaceae</taxon>
        <taxon>Anaerotignum</taxon>
    </lineage>
</organism>
<accession>A0A136WE01</accession>
<keyword evidence="3" id="KW-0326">Glycosidase</keyword>
<dbReference type="Gene3D" id="3.40.33.10">
    <property type="entry name" value="CAP"/>
    <property type="match status" value="1"/>
</dbReference>
<reference evidence="3 4" key="1">
    <citation type="submission" date="2016-01" db="EMBL/GenBank/DDBJ databases">
        <title>Genome sequence of Clostridium neopropionicum X4, DSM-3847.</title>
        <authorList>
            <person name="Poehlein A."/>
            <person name="Beck M.H."/>
            <person name="Bengelsdorf F.R."/>
            <person name="Daniel R."/>
            <person name="Duerre P."/>
        </authorList>
    </citation>
    <scope>NUCLEOTIDE SEQUENCE [LARGE SCALE GENOMIC DNA]</scope>
    <source>
        <strain evidence="3 4">DSM-3847</strain>
    </source>
</reference>
<dbReference type="InterPro" id="IPR035940">
    <property type="entry name" value="CAP_sf"/>
</dbReference>
<dbReference type="PATRIC" id="fig|36847.3.peg.2078"/>
<evidence type="ECO:0000313" key="4">
    <source>
        <dbReference type="Proteomes" id="UP000070539"/>
    </source>
</evidence>
<dbReference type="PANTHER" id="PTHR31157">
    <property type="entry name" value="SCP DOMAIN-CONTAINING PROTEIN"/>
    <property type="match status" value="1"/>
</dbReference>
<dbReference type="RefSeq" id="WP_066087631.1">
    <property type="nucleotide sequence ID" value="NZ_LRVM01000005.1"/>
</dbReference>
<comment type="caution">
    <text evidence="3">The sequence shown here is derived from an EMBL/GenBank/DDBJ whole genome shotgun (WGS) entry which is preliminary data.</text>
</comment>
<dbReference type="EMBL" id="LRVM01000005">
    <property type="protein sequence ID" value="KXL52747.1"/>
    <property type="molecule type" value="Genomic_DNA"/>
</dbReference>
<dbReference type="STRING" id="36847.CLNEO_17690"/>
<keyword evidence="1" id="KW-0677">Repeat</keyword>
<dbReference type="PANTHER" id="PTHR31157:SF1">
    <property type="entry name" value="SCP DOMAIN-CONTAINING PROTEIN"/>
    <property type="match status" value="1"/>
</dbReference>
<name>A0A136WE01_9FIRM</name>
<dbReference type="InterPro" id="IPR001119">
    <property type="entry name" value="SLH_dom"/>
</dbReference>
<dbReference type="Pfam" id="PF14504">
    <property type="entry name" value="CAP_assoc_N"/>
    <property type="match status" value="1"/>
</dbReference>
<keyword evidence="3" id="KW-0378">Hydrolase</keyword>